<dbReference type="PIRSF" id="PIRSF017233">
    <property type="entry name" value="IKAP"/>
    <property type="match status" value="1"/>
</dbReference>
<keyword evidence="4" id="KW-0819">tRNA processing</keyword>
<feature type="domain" description="ELP1 alpha-solenoid" evidence="10">
    <location>
        <begin position="654"/>
        <end position="852"/>
    </location>
</feature>
<dbReference type="InterPro" id="IPR056169">
    <property type="entry name" value="HB_ELP1"/>
</dbReference>
<dbReference type="PANTHER" id="PTHR12747">
    <property type="entry name" value="ELONGATOR COMPLEX PROTEIN 1"/>
    <property type="match status" value="1"/>
</dbReference>
<dbReference type="Pfam" id="PF23936">
    <property type="entry name" value="HB_ELP1"/>
    <property type="match status" value="1"/>
</dbReference>
<dbReference type="Proteomes" id="UP000276776">
    <property type="component" value="Unassembled WGS sequence"/>
</dbReference>
<reference evidence="12 13" key="2">
    <citation type="submission" date="2018-11" db="EMBL/GenBank/DDBJ databases">
        <authorList>
            <consortium name="Pathogen Informatics"/>
        </authorList>
    </citation>
    <scope>NUCLEOTIDE SEQUENCE [LARGE SCALE GENOMIC DNA]</scope>
</reference>
<dbReference type="OMA" id="WRESLYC"/>
<dbReference type="Pfam" id="PF23797">
    <property type="entry name" value="Beta-prop_ELP1_2nd"/>
    <property type="match status" value="1"/>
</dbReference>
<dbReference type="Pfam" id="PF23878">
    <property type="entry name" value="TPR_ELP1"/>
    <property type="match status" value="1"/>
</dbReference>
<evidence type="ECO:0000259" key="7">
    <source>
        <dbReference type="Pfam" id="PF04762"/>
    </source>
</evidence>
<feature type="domain" description="ELP1 first N-terminal beta-propeller" evidence="7">
    <location>
        <begin position="1"/>
        <end position="344"/>
    </location>
</feature>
<dbReference type="GO" id="GO:0002926">
    <property type="term" value="P:tRNA wobble base 5-methoxycarbonylmethyl-2-thiouridinylation"/>
    <property type="evidence" value="ECO:0007669"/>
    <property type="project" value="TreeGrafter"/>
</dbReference>
<reference evidence="14" key="1">
    <citation type="submission" date="2016-04" db="UniProtKB">
        <authorList>
            <consortium name="WormBaseParasite"/>
        </authorList>
    </citation>
    <scope>IDENTIFICATION</scope>
</reference>
<evidence type="ECO:0000259" key="8">
    <source>
        <dbReference type="Pfam" id="PF23797"/>
    </source>
</evidence>
<dbReference type="InterPro" id="IPR056165">
    <property type="entry name" value="Beta-prop_ELP1_2nd"/>
</dbReference>
<evidence type="ECO:0000256" key="3">
    <source>
        <dbReference type="ARBA" id="ARBA00022490"/>
    </source>
</evidence>
<comment type="pathway">
    <text evidence="1">tRNA modification; 5-methoxycarbonylmethyl-2-thiouridine-tRNA biosynthesis.</text>
</comment>
<evidence type="ECO:0000256" key="4">
    <source>
        <dbReference type="ARBA" id="ARBA00022694"/>
    </source>
</evidence>
<dbReference type="SUPFAM" id="SSF69322">
    <property type="entry name" value="Tricorn protease domain 2"/>
    <property type="match status" value="1"/>
</dbReference>
<evidence type="ECO:0000256" key="6">
    <source>
        <dbReference type="PIRNR" id="PIRNR017233"/>
    </source>
</evidence>
<sequence>MRNLKVRSAVVINTELSKSYGKNEKDTLCSPLPSSNDVEAVCISIENKIFCACKAGVYDLSSTMPLFLEWSQQRNGAELVSFDHLSDEYVLCAVFSSGVILILDLGNGNVEEFESVSTKVCSASWAPDYHVLLLASSDTLYFITRQFDIFSEQPLNSSKVGREELMTLGWGSKATQFQGTGSRKLPKKDDCEQPTVVSKYDSHKVLLVWNGDASYVVVSYVEYETNFRHFCVFDHEGELISRLQYASNVEEALAFKPTGNLIAISRLKNNAREIIFYERNGQKRSHFEHGSRQEILIEWMGWNKTGDIFCTLTWDSENAAQEAQFWCVSNYDWMLKYSIVSSGKFLLACWHENNANQFCYVSPSGRAVLIDFDFVYDFCDGIVLSITGNKVRVTDLKCAPIPPPMCHYELKFSSSVCEIAQNSGTAAFLLGNHSLLVYKLHQGRYEKYGEYDTSNFPKDCICYNLCLGCSNQLSAIVVSSLYDLCTFKLKDINREKSFLYSSEKPFIWHCCFKDGFALQGNDGKWISVREDSSSNYMETDLFISSPLHRCRIASDSILGINKMSDLVVNGHSILKYVGSYTLDQNYLLCITFDSQSASSKLLFNNLEDVLTNQKANFKANRSVEKGTYLIGHDANGSRVWLQMPRGNLETIHLRELLISKLQKLFDSLCFKEAALMMKKYRIDMNLFYDHNPEFFMKHVRKFVLDICCAELLNLFVASLNNKDVTQCMYSEIYSNFRTKTFVKQNNKIQIVCNVLRECILSLDDTLIEKLYTTVISTYLKRKPPQISEALIALWEQSRKLSNKKNLEEWISYVSLLAPNENLFKAALSTYDLNMALAVAEICQMDPGDYLSLILDFQKHSPPAYQRYKIDLYLGSYVEAIRNLSEVDNCWEQAAEIITRQNLYSDALIAFRGKKAYLQVCELCANHLMQKRRFKEAALLFMRSNNMSQALQCYRNAQNWEEVIECGQAMGMDKKAIDSLLQTMVPVYENTGKFADVAGILSYINQDSNKVQILEYHCKADAWDRALKTAFGNQELTRILCERACARCKHILEDVQNWENLLERYSGRLETVRQQKKDTVKSTIEQLENHDVSMSEAFSEASTSVSITSNASFASTASSRRRKHVQKKKKLLKEGSQYEDAALLNAMKDIIALIDSYQDELANLLPTLLTTDAVEEAHCLQTRFQILINFARRIVSVAWPTYLTSHLIPGPLREIYRDEDGAIRIQENSMPTRITLGIFQ</sequence>
<dbReference type="GO" id="GO:0033588">
    <property type="term" value="C:elongator holoenzyme complex"/>
    <property type="evidence" value="ECO:0007669"/>
    <property type="project" value="InterPro"/>
</dbReference>
<dbReference type="STRING" id="103827.A0A0N5D9R4"/>
<accession>A0A0N5D9R4</accession>
<dbReference type="Pfam" id="PF04762">
    <property type="entry name" value="Beta-prop_ELP1_1st"/>
    <property type="match status" value="1"/>
</dbReference>
<dbReference type="InterPro" id="IPR015943">
    <property type="entry name" value="WD40/YVTN_repeat-like_dom_sf"/>
</dbReference>
<dbReference type="InterPro" id="IPR056164">
    <property type="entry name" value="Beta-prop_ELP1_1st"/>
</dbReference>
<organism evidence="14">
    <name type="scientific">Thelazia callipaeda</name>
    <name type="common">Oriental eyeworm</name>
    <name type="synonym">Parasitic nematode</name>
    <dbReference type="NCBI Taxonomy" id="103827"/>
    <lineage>
        <taxon>Eukaryota</taxon>
        <taxon>Metazoa</taxon>
        <taxon>Ecdysozoa</taxon>
        <taxon>Nematoda</taxon>
        <taxon>Chromadorea</taxon>
        <taxon>Rhabditida</taxon>
        <taxon>Spirurina</taxon>
        <taxon>Spiruromorpha</taxon>
        <taxon>Thelazioidea</taxon>
        <taxon>Thelaziidae</taxon>
        <taxon>Thelazia</taxon>
    </lineage>
</organism>
<keyword evidence="13" id="KW-1185">Reference proteome</keyword>
<comment type="similarity">
    <text evidence="2 6">Belongs to the ELP1/IKA1 family.</text>
</comment>
<dbReference type="AlphaFoldDB" id="A0A0N5D9R4"/>
<evidence type="ECO:0000259" key="11">
    <source>
        <dbReference type="Pfam" id="PF23936"/>
    </source>
</evidence>
<evidence type="ECO:0000313" key="12">
    <source>
        <dbReference type="EMBL" id="VDN07535.1"/>
    </source>
</evidence>
<dbReference type="WBParaSite" id="TCLT_0000988001-mRNA-1">
    <property type="protein sequence ID" value="TCLT_0000988001-mRNA-1"/>
    <property type="gene ID" value="TCLT_0000988001"/>
</dbReference>
<dbReference type="InterPro" id="IPR056166">
    <property type="entry name" value="TPR_ELP1"/>
</dbReference>
<protein>
    <recommendedName>
        <fullName evidence="5 6">Elongator complex protein 1</fullName>
    </recommendedName>
</protein>
<name>A0A0N5D9R4_THECL</name>
<evidence type="ECO:0000259" key="9">
    <source>
        <dbReference type="Pfam" id="PF23878"/>
    </source>
</evidence>
<dbReference type="Gene3D" id="2.130.10.10">
    <property type="entry name" value="YVTN repeat-like/Quinoprotein amine dehydrogenase"/>
    <property type="match status" value="1"/>
</dbReference>
<evidence type="ECO:0000259" key="10">
    <source>
        <dbReference type="Pfam" id="PF23925"/>
    </source>
</evidence>
<gene>
    <name evidence="12" type="ORF">TCLT_LOCUS9869</name>
</gene>
<dbReference type="PANTHER" id="PTHR12747:SF0">
    <property type="entry name" value="ELONGATOR COMPLEX PROTEIN 1"/>
    <property type="match status" value="1"/>
</dbReference>
<feature type="domain" description="ELP1 N-terminal second beta-propeller" evidence="8">
    <location>
        <begin position="388"/>
        <end position="630"/>
    </location>
</feature>
<dbReference type="GO" id="GO:0005634">
    <property type="term" value="C:nucleus"/>
    <property type="evidence" value="ECO:0007669"/>
    <property type="project" value="UniProtKB-SubCell"/>
</dbReference>
<comment type="function">
    <text evidence="6">Component of the elongator complex which is required for multiple tRNA modifications, including mcm5U (5-methoxycarbonylmethyl uridine), mcm5s2U (5-methoxycarbonylmethyl-2-thiouridine), and ncm5U (5-carbamoylmethyl uridine). The elongator complex catalyzes formation of carboxymethyluridine in the wobble base at position 34 in tRNAs.</text>
</comment>
<evidence type="ECO:0000313" key="13">
    <source>
        <dbReference type="Proteomes" id="UP000276776"/>
    </source>
</evidence>
<evidence type="ECO:0000256" key="5">
    <source>
        <dbReference type="ARBA" id="ARBA00029535"/>
    </source>
</evidence>
<dbReference type="InterPro" id="IPR056167">
    <property type="entry name" value="A-sol_ELP1"/>
</dbReference>
<feature type="domain" description="ELP1 three-helical bundle" evidence="11">
    <location>
        <begin position="1048"/>
        <end position="1188"/>
    </location>
</feature>
<keyword evidence="6" id="KW-0539">Nucleus</keyword>
<feature type="domain" description="ELP1 TPR" evidence="9">
    <location>
        <begin position="864"/>
        <end position="1013"/>
    </location>
</feature>
<dbReference type="EMBL" id="UYYF01004901">
    <property type="protein sequence ID" value="VDN07535.1"/>
    <property type="molecule type" value="Genomic_DNA"/>
</dbReference>
<comment type="subcellular location">
    <subcellularLocation>
        <location evidence="6">Cytoplasm</location>
    </subcellularLocation>
    <subcellularLocation>
        <location evidence="6">Nucleus</location>
    </subcellularLocation>
</comment>
<evidence type="ECO:0000256" key="2">
    <source>
        <dbReference type="ARBA" id="ARBA00006086"/>
    </source>
</evidence>
<keyword evidence="3 6" id="KW-0963">Cytoplasm</keyword>
<evidence type="ECO:0000313" key="14">
    <source>
        <dbReference type="WBParaSite" id="TCLT_0000988001-mRNA-1"/>
    </source>
</evidence>
<evidence type="ECO:0000256" key="1">
    <source>
        <dbReference type="ARBA" id="ARBA00005043"/>
    </source>
</evidence>
<dbReference type="GO" id="GO:0000049">
    <property type="term" value="F:tRNA binding"/>
    <property type="evidence" value="ECO:0007669"/>
    <property type="project" value="TreeGrafter"/>
</dbReference>
<dbReference type="UniPathway" id="UPA00988"/>
<dbReference type="GO" id="GO:0005829">
    <property type="term" value="C:cytosol"/>
    <property type="evidence" value="ECO:0007669"/>
    <property type="project" value="TreeGrafter"/>
</dbReference>
<dbReference type="Pfam" id="PF23925">
    <property type="entry name" value="A-sol_ELP1"/>
    <property type="match status" value="1"/>
</dbReference>
<dbReference type="InterPro" id="IPR006849">
    <property type="entry name" value="Elp1"/>
</dbReference>
<dbReference type="OrthoDB" id="40048at2759"/>
<proteinExistence type="inferred from homology"/>